<evidence type="ECO:0000256" key="13">
    <source>
        <dbReference type="ARBA" id="ARBA00025527"/>
    </source>
</evidence>
<protein>
    <recommendedName>
        <fullName evidence="8">L-threonine dehydratase catabolic TdcB</fullName>
        <ecNumber evidence="7">4.3.1.19</ecNumber>
    </recommendedName>
    <alternativeName>
        <fullName evidence="14">Threonine deaminase</fullName>
    </alternativeName>
</protein>
<comment type="catalytic activity">
    <reaction evidence="1">
        <text>L-threonine = 2-oxobutanoate + NH4(+)</text>
        <dbReference type="Rhea" id="RHEA:22108"/>
        <dbReference type="ChEBI" id="CHEBI:16763"/>
        <dbReference type="ChEBI" id="CHEBI:28938"/>
        <dbReference type="ChEBI" id="CHEBI:57926"/>
        <dbReference type="EC" id="4.3.1.19"/>
    </reaction>
</comment>
<evidence type="ECO:0000256" key="8">
    <source>
        <dbReference type="ARBA" id="ARBA00022248"/>
    </source>
</evidence>
<dbReference type="SUPFAM" id="SSF55021">
    <property type="entry name" value="ACT-like"/>
    <property type="match status" value="1"/>
</dbReference>
<dbReference type="SUPFAM" id="SSF53686">
    <property type="entry name" value="Tryptophan synthase beta subunit-like PLP-dependent enzymes"/>
    <property type="match status" value="1"/>
</dbReference>
<evidence type="ECO:0000256" key="3">
    <source>
        <dbReference type="ARBA" id="ARBA00004810"/>
    </source>
</evidence>
<dbReference type="GO" id="GO:0006567">
    <property type="term" value="P:L-threonine catabolic process"/>
    <property type="evidence" value="ECO:0007669"/>
    <property type="project" value="InterPro"/>
</dbReference>
<comment type="cofactor">
    <cofactor evidence="2">
        <name>pyridoxal 5'-phosphate</name>
        <dbReference type="ChEBI" id="CHEBI:597326"/>
    </cofactor>
</comment>
<evidence type="ECO:0000256" key="14">
    <source>
        <dbReference type="ARBA" id="ARBA00031427"/>
    </source>
</evidence>
<dbReference type="CDD" id="cd04886">
    <property type="entry name" value="ACT_ThrD-II-like"/>
    <property type="match status" value="1"/>
</dbReference>
<dbReference type="InterPro" id="IPR050147">
    <property type="entry name" value="Ser/Thr_Dehydratase"/>
</dbReference>
<keyword evidence="10" id="KW-0028">Amino-acid biosynthesis</keyword>
<evidence type="ECO:0000256" key="6">
    <source>
        <dbReference type="ARBA" id="ARBA00011447"/>
    </source>
</evidence>
<dbReference type="PROSITE" id="PS51671">
    <property type="entry name" value="ACT"/>
    <property type="match status" value="1"/>
</dbReference>
<keyword evidence="9" id="KW-0021">Allosteric enzyme</keyword>
<comment type="pathway">
    <text evidence="4">Amino-acid degradation; L-threonine degradation via propanoate pathway; propanoate from L-threonine: step 1/4.</text>
</comment>
<evidence type="ECO:0000256" key="5">
    <source>
        <dbReference type="ARBA" id="ARBA00010869"/>
    </source>
</evidence>
<comment type="similarity">
    <text evidence="5">Belongs to the serine/threonine dehydratase family.</text>
</comment>
<evidence type="ECO:0000256" key="10">
    <source>
        <dbReference type="ARBA" id="ARBA00022624"/>
    </source>
</evidence>
<dbReference type="InterPro" id="IPR005789">
    <property type="entry name" value="Thr_deHydtase_catblc"/>
</dbReference>
<dbReference type="FunFam" id="3.40.50.1100:FF:000005">
    <property type="entry name" value="Threonine dehydratase catabolic"/>
    <property type="match status" value="1"/>
</dbReference>
<evidence type="ECO:0000256" key="7">
    <source>
        <dbReference type="ARBA" id="ARBA00012096"/>
    </source>
</evidence>
<organism evidence="16 17">
    <name type="scientific">Clostridium folliculivorans</name>
    <dbReference type="NCBI Taxonomy" id="2886038"/>
    <lineage>
        <taxon>Bacteria</taxon>
        <taxon>Bacillati</taxon>
        <taxon>Bacillota</taxon>
        <taxon>Clostridia</taxon>
        <taxon>Eubacteriales</taxon>
        <taxon>Clostridiaceae</taxon>
        <taxon>Clostridium</taxon>
    </lineage>
</organism>
<dbReference type="NCBIfam" id="TIGR01127">
    <property type="entry name" value="ilvA_1Cterm"/>
    <property type="match status" value="1"/>
</dbReference>
<reference evidence="16" key="1">
    <citation type="journal article" date="2023" name="Int. J. Syst. Evol. Microbiol.">
        <title>&lt;i&gt;Clostridium folliculivorans&lt;/i&gt; sp. nov., isolated from soil samples of an organic paddy in Japan.</title>
        <authorList>
            <person name="Tazawa J."/>
            <person name="Kobayashi H."/>
            <person name="Tanizawa Y."/>
            <person name="Uchino A."/>
            <person name="Tanaka F."/>
            <person name="Urashima Y."/>
            <person name="Miura S."/>
            <person name="Sakamoto M."/>
            <person name="Ohkuma M."/>
            <person name="Tohno M."/>
        </authorList>
    </citation>
    <scope>NUCLEOTIDE SEQUENCE</scope>
    <source>
        <strain evidence="16">D1-1</strain>
    </source>
</reference>
<evidence type="ECO:0000256" key="12">
    <source>
        <dbReference type="ARBA" id="ARBA00023239"/>
    </source>
</evidence>
<evidence type="ECO:0000313" key="16">
    <source>
        <dbReference type="EMBL" id="GKU26762.1"/>
    </source>
</evidence>
<dbReference type="InterPro" id="IPR044561">
    <property type="entry name" value="ACT_ThrD-II-like"/>
</dbReference>
<dbReference type="Gene3D" id="3.30.70.260">
    <property type="match status" value="1"/>
</dbReference>
<comment type="pathway">
    <text evidence="3">Amino-acid biosynthesis; L-isoleucine biosynthesis; 2-oxobutanoate from L-threonine: step 1/1.</text>
</comment>
<evidence type="ECO:0000256" key="4">
    <source>
        <dbReference type="ARBA" id="ARBA00004958"/>
    </source>
</evidence>
<dbReference type="Pfam" id="PF00291">
    <property type="entry name" value="PALP"/>
    <property type="match status" value="1"/>
</dbReference>
<sequence>MMVECNEFTKEQFLEATNRIKDVLKETKLVYSNIFSKESGNDIYIKPENLQVTGAFKIRGAYNKISKLTEEEKKKGLITSSAGNHAQGVALAAQRLGVKATIVMPKATPLIKVEATKNFGANVVLHGDCYDEAYEEAKRLEEKNGYTFVHPFNDIDVIEGQGTIAIEILNELKDVDCIIVPVGGGGLISGIAVAAKLINPKIKIIGVEPEGANAVKLSIENDKVISLDNLKTIADGVAVKTPGDLNFKLIKKYVDEIVTVSDLEVMEAFLILLEKHKLIGETSGVLPLAALRKINEKNKKIACVISGGNIDVLTIASMIDRGLVSRGRKFCFTVELLDKPGQLQKVSQILGDLNANIIKLDHNKFKTFDAFMQVQLEVTVETNGHEHVQLITDELERKGFKIVKVY</sequence>
<feature type="domain" description="ACT" evidence="15">
    <location>
        <begin position="331"/>
        <end position="406"/>
    </location>
</feature>
<keyword evidence="17" id="KW-1185">Reference proteome</keyword>
<dbReference type="GO" id="GO:0030170">
    <property type="term" value="F:pyridoxal phosphate binding"/>
    <property type="evidence" value="ECO:0007669"/>
    <property type="project" value="InterPro"/>
</dbReference>
<dbReference type="Proteomes" id="UP001057868">
    <property type="component" value="Unassembled WGS sequence"/>
</dbReference>
<dbReference type="InterPro" id="IPR000634">
    <property type="entry name" value="Ser/Thr_deHydtase_PyrdxlP-BS"/>
</dbReference>
<dbReference type="InterPro" id="IPR001926">
    <property type="entry name" value="TrpB-like_PALP"/>
</dbReference>
<dbReference type="RefSeq" id="WP_261853657.1">
    <property type="nucleotide sequence ID" value="NZ_BQXY01000007.1"/>
</dbReference>
<evidence type="ECO:0000313" key="17">
    <source>
        <dbReference type="Proteomes" id="UP001057868"/>
    </source>
</evidence>
<dbReference type="PANTHER" id="PTHR48078">
    <property type="entry name" value="THREONINE DEHYDRATASE, MITOCHONDRIAL-RELATED"/>
    <property type="match status" value="1"/>
</dbReference>
<comment type="caution">
    <text evidence="16">The sequence shown here is derived from an EMBL/GenBank/DDBJ whole genome shotgun (WGS) entry which is preliminary data.</text>
</comment>
<keyword evidence="10" id="KW-0100">Branched-chain amino acid biosynthesis</keyword>
<dbReference type="InterPro" id="IPR002912">
    <property type="entry name" value="ACT_dom"/>
</dbReference>
<proteinExistence type="inferred from homology"/>
<keyword evidence="10" id="KW-0412">Isoleucine biosynthesis</keyword>
<evidence type="ECO:0000256" key="11">
    <source>
        <dbReference type="ARBA" id="ARBA00022898"/>
    </source>
</evidence>
<evidence type="ECO:0000256" key="9">
    <source>
        <dbReference type="ARBA" id="ARBA00022533"/>
    </source>
</evidence>
<keyword evidence="11" id="KW-0663">Pyridoxal phosphate</keyword>
<dbReference type="FunFam" id="3.40.50.1100:FF:000007">
    <property type="entry name" value="L-threonine dehydratase catabolic TdcB"/>
    <property type="match status" value="1"/>
</dbReference>
<evidence type="ECO:0000259" key="15">
    <source>
        <dbReference type="PROSITE" id="PS51671"/>
    </source>
</evidence>
<gene>
    <name evidence="16" type="ORF">CFOLD11_35890</name>
</gene>
<keyword evidence="12" id="KW-0456">Lyase</keyword>
<accession>A0A9W6DC94</accession>
<dbReference type="EC" id="4.3.1.19" evidence="7"/>
<dbReference type="PANTHER" id="PTHR48078:SF6">
    <property type="entry name" value="L-THREONINE DEHYDRATASE CATABOLIC TDCB"/>
    <property type="match status" value="1"/>
</dbReference>
<evidence type="ECO:0000256" key="2">
    <source>
        <dbReference type="ARBA" id="ARBA00001933"/>
    </source>
</evidence>
<evidence type="ECO:0000256" key="1">
    <source>
        <dbReference type="ARBA" id="ARBA00001274"/>
    </source>
</evidence>
<dbReference type="CDD" id="cd01562">
    <property type="entry name" value="Thr-dehyd"/>
    <property type="match status" value="1"/>
</dbReference>
<dbReference type="PROSITE" id="PS00165">
    <property type="entry name" value="DEHYDRATASE_SER_THR"/>
    <property type="match status" value="1"/>
</dbReference>
<dbReference type="Gene3D" id="3.40.50.1100">
    <property type="match status" value="2"/>
</dbReference>
<dbReference type="GO" id="GO:0009097">
    <property type="term" value="P:isoleucine biosynthetic process"/>
    <property type="evidence" value="ECO:0007669"/>
    <property type="project" value="UniProtKB-KW"/>
</dbReference>
<dbReference type="GO" id="GO:0006565">
    <property type="term" value="P:L-serine catabolic process"/>
    <property type="evidence" value="ECO:0007669"/>
    <property type="project" value="TreeGrafter"/>
</dbReference>
<comment type="function">
    <text evidence="13">Catalyzes the anaerobic formation of alpha-ketobutyrate and ammonia from threonine in a two-step reaction. The first step involved a dehydration of threonine and a production of enamine intermediates (aminocrotonate), which tautomerizes to its imine form (iminobutyrate). Both intermediates are unstable and short-lived. The second step is the nonenzymatic hydrolysis of the enamine/imine intermediates to form 2-ketobutyrate and free ammonia. In the low water environment of the cell, the second step is accelerated by RidA.</text>
</comment>
<dbReference type="GO" id="GO:0003941">
    <property type="term" value="F:L-serine ammonia-lyase activity"/>
    <property type="evidence" value="ECO:0007669"/>
    <property type="project" value="TreeGrafter"/>
</dbReference>
<dbReference type="EMBL" id="BQXY01000007">
    <property type="protein sequence ID" value="GKU26762.1"/>
    <property type="molecule type" value="Genomic_DNA"/>
</dbReference>
<dbReference type="InterPro" id="IPR036052">
    <property type="entry name" value="TrpB-like_PALP_sf"/>
</dbReference>
<dbReference type="InterPro" id="IPR045865">
    <property type="entry name" value="ACT-like_dom_sf"/>
</dbReference>
<name>A0A9W6DC94_9CLOT</name>
<dbReference type="AlphaFoldDB" id="A0A9W6DC94"/>
<dbReference type="GO" id="GO:0004794">
    <property type="term" value="F:threonine deaminase activity"/>
    <property type="evidence" value="ECO:0007669"/>
    <property type="project" value="UniProtKB-EC"/>
</dbReference>
<comment type="subunit">
    <text evidence="6">In the native structure, TdcB is in a dimeric form, whereas in the TdcB-AMP complex, it exists in a tetrameric form (dimer of dimers).</text>
</comment>